<dbReference type="GO" id="GO:0005634">
    <property type="term" value="C:nucleus"/>
    <property type="evidence" value="ECO:0007669"/>
    <property type="project" value="TreeGrafter"/>
</dbReference>
<dbReference type="EMBL" id="CAJQZP010000410">
    <property type="protein sequence ID" value="CAG4959888.1"/>
    <property type="molecule type" value="Genomic_DNA"/>
</dbReference>
<accession>A0A8S3WHB1</accession>
<keyword evidence="3" id="KW-1185">Reference proteome</keyword>
<comment type="caution">
    <text evidence="2">The sequence shown here is derived from an EMBL/GenBank/DDBJ whole genome shotgun (WGS) entry which is preliminary data.</text>
</comment>
<organism evidence="2 3">
    <name type="scientific">Parnassius apollo</name>
    <name type="common">Apollo butterfly</name>
    <name type="synonym">Papilio apollo</name>
    <dbReference type="NCBI Taxonomy" id="110799"/>
    <lineage>
        <taxon>Eukaryota</taxon>
        <taxon>Metazoa</taxon>
        <taxon>Ecdysozoa</taxon>
        <taxon>Arthropoda</taxon>
        <taxon>Hexapoda</taxon>
        <taxon>Insecta</taxon>
        <taxon>Pterygota</taxon>
        <taxon>Neoptera</taxon>
        <taxon>Endopterygota</taxon>
        <taxon>Lepidoptera</taxon>
        <taxon>Glossata</taxon>
        <taxon>Ditrysia</taxon>
        <taxon>Papilionoidea</taxon>
        <taxon>Papilionidae</taxon>
        <taxon>Parnassiinae</taxon>
        <taxon>Parnassini</taxon>
        <taxon>Parnassius</taxon>
        <taxon>Parnassius</taxon>
    </lineage>
</organism>
<dbReference type="Proteomes" id="UP000691718">
    <property type="component" value="Unassembled WGS sequence"/>
</dbReference>
<dbReference type="InterPro" id="IPR004875">
    <property type="entry name" value="DDE_SF_endonuclease_dom"/>
</dbReference>
<protein>
    <submittedName>
        <fullName evidence="2">(apollo) hypothetical protein</fullName>
    </submittedName>
</protein>
<gene>
    <name evidence="2" type="ORF">PAPOLLO_LOCUS6239</name>
</gene>
<dbReference type="PANTHER" id="PTHR19303:SF73">
    <property type="entry name" value="PROTEIN PDC2"/>
    <property type="match status" value="1"/>
</dbReference>
<dbReference type="AlphaFoldDB" id="A0A8S3WHB1"/>
<sequence length="153" mass="17778">MHERNRNEQTALASCREITEATCFFYSQNHQLPVHYTEKRNSRVTRPIFLEWLKKHFIPEVKIILSKKNLPLKGLLLLDNAPAHQLEEDLQLIDENSTVMYIPPTSPALIQPMDQNVIQNIKINYKKKLLLQVFGQQDADPECSVSEVLKNLQ</sequence>
<dbReference type="InterPro" id="IPR050863">
    <property type="entry name" value="CenT-Element_Derived"/>
</dbReference>
<evidence type="ECO:0000259" key="1">
    <source>
        <dbReference type="Pfam" id="PF03184"/>
    </source>
</evidence>
<evidence type="ECO:0000313" key="2">
    <source>
        <dbReference type="EMBL" id="CAG4959888.1"/>
    </source>
</evidence>
<name>A0A8S3WHB1_PARAO</name>
<dbReference type="GO" id="GO:0003677">
    <property type="term" value="F:DNA binding"/>
    <property type="evidence" value="ECO:0007669"/>
    <property type="project" value="TreeGrafter"/>
</dbReference>
<dbReference type="OrthoDB" id="125347at2759"/>
<proteinExistence type="predicted"/>
<feature type="domain" description="DDE-1" evidence="1">
    <location>
        <begin position="27"/>
        <end position="140"/>
    </location>
</feature>
<dbReference type="Pfam" id="PF03184">
    <property type="entry name" value="DDE_1"/>
    <property type="match status" value="1"/>
</dbReference>
<dbReference type="PANTHER" id="PTHR19303">
    <property type="entry name" value="TRANSPOSON"/>
    <property type="match status" value="1"/>
</dbReference>
<reference evidence="2" key="1">
    <citation type="submission" date="2021-04" db="EMBL/GenBank/DDBJ databases">
        <authorList>
            <person name="Tunstrom K."/>
        </authorList>
    </citation>
    <scope>NUCLEOTIDE SEQUENCE</scope>
</reference>
<evidence type="ECO:0000313" key="3">
    <source>
        <dbReference type="Proteomes" id="UP000691718"/>
    </source>
</evidence>